<keyword evidence="2" id="KW-1185">Reference proteome</keyword>
<feature type="non-terminal residue" evidence="1">
    <location>
        <position position="15"/>
    </location>
</feature>
<accession>A0A392W2M6</accession>
<comment type="caution">
    <text evidence="1">The sequence shown here is derived from an EMBL/GenBank/DDBJ whole genome shotgun (WGS) entry which is preliminary data.</text>
</comment>
<evidence type="ECO:0000313" key="1">
    <source>
        <dbReference type="EMBL" id="MCI92920.1"/>
    </source>
</evidence>
<sequence length="15" mass="1756">MEIKEEEFCITVATI</sequence>
<proteinExistence type="predicted"/>
<evidence type="ECO:0000313" key="2">
    <source>
        <dbReference type="Proteomes" id="UP000265520"/>
    </source>
</evidence>
<protein>
    <submittedName>
        <fullName evidence="1">Uncharacterized protein</fullName>
    </submittedName>
</protein>
<name>A0A392W2M6_9FABA</name>
<dbReference type="Proteomes" id="UP000265520">
    <property type="component" value="Unassembled WGS sequence"/>
</dbReference>
<organism evidence="1 2">
    <name type="scientific">Trifolium medium</name>
    <dbReference type="NCBI Taxonomy" id="97028"/>
    <lineage>
        <taxon>Eukaryota</taxon>
        <taxon>Viridiplantae</taxon>
        <taxon>Streptophyta</taxon>
        <taxon>Embryophyta</taxon>
        <taxon>Tracheophyta</taxon>
        <taxon>Spermatophyta</taxon>
        <taxon>Magnoliopsida</taxon>
        <taxon>eudicotyledons</taxon>
        <taxon>Gunneridae</taxon>
        <taxon>Pentapetalae</taxon>
        <taxon>rosids</taxon>
        <taxon>fabids</taxon>
        <taxon>Fabales</taxon>
        <taxon>Fabaceae</taxon>
        <taxon>Papilionoideae</taxon>
        <taxon>50 kb inversion clade</taxon>
        <taxon>NPAAA clade</taxon>
        <taxon>Hologalegina</taxon>
        <taxon>IRL clade</taxon>
        <taxon>Trifolieae</taxon>
        <taxon>Trifolium</taxon>
    </lineage>
</organism>
<reference evidence="1 2" key="1">
    <citation type="journal article" date="2018" name="Front. Plant Sci.">
        <title>Red Clover (Trifolium pratense) and Zigzag Clover (T. medium) - A Picture of Genomic Similarities and Differences.</title>
        <authorList>
            <person name="Dluhosova J."/>
            <person name="Istvanek J."/>
            <person name="Nedelnik J."/>
            <person name="Repkova J."/>
        </authorList>
    </citation>
    <scope>NUCLEOTIDE SEQUENCE [LARGE SCALE GENOMIC DNA]</scope>
    <source>
        <strain evidence="2">cv. 10/8</strain>
        <tissue evidence="1">Leaf</tissue>
    </source>
</reference>
<dbReference type="EMBL" id="LXQA011314666">
    <property type="protein sequence ID" value="MCI92920.1"/>
    <property type="molecule type" value="Genomic_DNA"/>
</dbReference>